<dbReference type="PhylomeDB" id="A0A0G4H4E7"/>
<feature type="domain" description="EF-hand" evidence="2">
    <location>
        <begin position="119"/>
        <end position="147"/>
    </location>
</feature>
<dbReference type="Gene3D" id="1.10.238.10">
    <property type="entry name" value="EF-hand"/>
    <property type="match status" value="1"/>
</dbReference>
<dbReference type="InterPro" id="IPR018247">
    <property type="entry name" value="EF_Hand_1_Ca_BS"/>
</dbReference>
<dbReference type="PROSITE" id="PS00018">
    <property type="entry name" value="EF_HAND_1"/>
    <property type="match status" value="2"/>
</dbReference>
<name>A0A0G4H4E7_9ALVE</name>
<evidence type="ECO:0000259" key="2">
    <source>
        <dbReference type="PROSITE" id="PS50222"/>
    </source>
</evidence>
<evidence type="ECO:0000313" key="3">
    <source>
        <dbReference type="EMBL" id="CEM38391.1"/>
    </source>
</evidence>
<dbReference type="PROSITE" id="PS50222">
    <property type="entry name" value="EF_HAND_2"/>
    <property type="match status" value="2"/>
</dbReference>
<dbReference type="GO" id="GO:0005509">
    <property type="term" value="F:calcium ion binding"/>
    <property type="evidence" value="ECO:0007669"/>
    <property type="project" value="InterPro"/>
</dbReference>
<dbReference type="SUPFAM" id="SSF47473">
    <property type="entry name" value="EF-hand"/>
    <property type="match status" value="1"/>
</dbReference>
<reference evidence="3" key="1">
    <citation type="submission" date="2014-11" db="EMBL/GenBank/DDBJ databases">
        <authorList>
            <person name="Otto D Thomas"/>
            <person name="Naeem Raeece"/>
        </authorList>
    </citation>
    <scope>NUCLEOTIDE SEQUENCE</scope>
</reference>
<dbReference type="InterPro" id="IPR011992">
    <property type="entry name" value="EF-hand-dom_pair"/>
</dbReference>
<dbReference type="Pfam" id="PF13499">
    <property type="entry name" value="EF-hand_7"/>
    <property type="match status" value="1"/>
</dbReference>
<evidence type="ECO:0000256" key="1">
    <source>
        <dbReference type="ARBA" id="ARBA00022837"/>
    </source>
</evidence>
<accession>A0A0G4H4E7</accession>
<proteinExistence type="predicted"/>
<feature type="domain" description="EF-hand" evidence="2">
    <location>
        <begin position="82"/>
        <end position="117"/>
    </location>
</feature>
<gene>
    <name evidence="3" type="ORF">Cvel_24594</name>
</gene>
<dbReference type="EMBL" id="CDMZ01001851">
    <property type="protein sequence ID" value="CEM38391.1"/>
    <property type="molecule type" value="Genomic_DNA"/>
</dbReference>
<organism evidence="3">
    <name type="scientific">Chromera velia CCMP2878</name>
    <dbReference type="NCBI Taxonomy" id="1169474"/>
    <lineage>
        <taxon>Eukaryota</taxon>
        <taxon>Sar</taxon>
        <taxon>Alveolata</taxon>
        <taxon>Colpodellida</taxon>
        <taxon>Chromeraceae</taxon>
        <taxon>Chromera</taxon>
    </lineage>
</organism>
<protein>
    <recommendedName>
        <fullName evidence="2">EF-hand domain-containing protein</fullName>
    </recommendedName>
</protein>
<keyword evidence="1" id="KW-0106">Calcium</keyword>
<dbReference type="VEuPathDB" id="CryptoDB:Cvel_24594"/>
<dbReference type="CDD" id="cd00051">
    <property type="entry name" value="EFh"/>
    <property type="match status" value="1"/>
</dbReference>
<dbReference type="AlphaFoldDB" id="A0A0G4H4E7"/>
<dbReference type="InterPro" id="IPR002048">
    <property type="entry name" value="EF_hand_dom"/>
</dbReference>
<sequence>MLTGLRRCVTAPGCRSTAVHTLCAKLQPRVCVPAAPVRIFERGYVLKNTQNYWAHSKKEMYDESAVEEWKAAFPNLSKFSNDEVTQWRDAFRQIDSDKDGVLSPADILKHPVFGVDKTELFRKFDRDENNLIDFGEFVDAMHDLDLKCLKEAFKGFDPVDLQLEFEKYAVAEAQGAKKITVGGLKQLMTDHEFTVVSETDAQWLFEKMSKGKSQLGLKEFRDFFSD</sequence>